<evidence type="ECO:0000313" key="1">
    <source>
        <dbReference type="EMBL" id="DAE30812.1"/>
    </source>
</evidence>
<name>A0A8S5RIL3_9VIRU</name>
<dbReference type="EMBL" id="BK059105">
    <property type="protein sequence ID" value="DAE30812.1"/>
    <property type="molecule type" value="Genomic_DNA"/>
</dbReference>
<accession>A0A8S5RIL3</accession>
<proteinExistence type="predicted"/>
<protein>
    <submittedName>
        <fullName evidence="1">Uncharacterized protein</fullName>
    </submittedName>
</protein>
<sequence>MENYLLCLTFEEDTISRNLVVLEQPRKLL</sequence>
<reference evidence="1" key="1">
    <citation type="journal article" date="2021" name="Proc. Natl. Acad. Sci. U.S.A.">
        <title>A Catalog of Tens of Thousands of Viruses from Human Metagenomes Reveals Hidden Associations with Chronic Diseases.</title>
        <authorList>
            <person name="Tisza M.J."/>
            <person name="Buck C.B."/>
        </authorList>
    </citation>
    <scope>NUCLEOTIDE SEQUENCE</scope>
    <source>
        <strain evidence="1">CtML55</strain>
    </source>
</reference>
<organism evidence="1">
    <name type="scientific">virus sp. ctML55</name>
    <dbReference type="NCBI Taxonomy" id="2827627"/>
    <lineage>
        <taxon>Viruses</taxon>
    </lineage>
</organism>